<evidence type="ECO:0000256" key="10">
    <source>
        <dbReference type="SAM" id="MobiDB-lite"/>
    </source>
</evidence>
<evidence type="ECO:0000256" key="3">
    <source>
        <dbReference type="ARBA" id="ARBA00022692"/>
    </source>
</evidence>
<evidence type="ECO:0000256" key="5">
    <source>
        <dbReference type="ARBA" id="ARBA00022857"/>
    </source>
</evidence>
<dbReference type="UniPathway" id="UPA00058">
    <property type="reaction ID" value="UER00103"/>
</dbReference>
<dbReference type="FunFam" id="3.30.70.420:FF:000001">
    <property type="entry name" value="3-hydroxy-3-methylglutaryl coenzyme A reductase"/>
    <property type="match status" value="1"/>
</dbReference>
<dbReference type="PRINTS" id="PR00071">
    <property type="entry name" value="HMGCOARDTASE"/>
</dbReference>
<dbReference type="InterPro" id="IPR002202">
    <property type="entry name" value="HMG_CoA_Rdtase"/>
</dbReference>
<dbReference type="GO" id="GO:0006696">
    <property type="term" value="P:ergosterol biosynthetic process"/>
    <property type="evidence" value="ECO:0007669"/>
    <property type="project" value="TreeGrafter"/>
</dbReference>
<accession>A0A0M8PET7</accession>
<dbReference type="Gene3D" id="3.30.70.420">
    <property type="entry name" value="Hydroxymethylglutaryl-CoA reductase, class I/II, NAD/NADP-binding domain"/>
    <property type="match status" value="1"/>
</dbReference>
<dbReference type="PROSITE" id="PS00318">
    <property type="entry name" value="HMG_COA_REDUCTASE_2"/>
    <property type="match status" value="1"/>
</dbReference>
<dbReference type="GO" id="GO:0008299">
    <property type="term" value="P:isoprenoid biosynthetic process"/>
    <property type="evidence" value="ECO:0007669"/>
    <property type="project" value="InterPro"/>
</dbReference>
<evidence type="ECO:0000256" key="4">
    <source>
        <dbReference type="ARBA" id="ARBA00022824"/>
    </source>
</evidence>
<evidence type="ECO:0000256" key="1">
    <source>
        <dbReference type="ARBA" id="ARBA00004477"/>
    </source>
</evidence>
<dbReference type="PANTHER" id="PTHR10572">
    <property type="entry name" value="3-HYDROXY-3-METHYLGLUTARYL-COENZYME A REDUCTASE"/>
    <property type="match status" value="1"/>
</dbReference>
<feature type="transmembrane region" description="Helical" evidence="9">
    <location>
        <begin position="354"/>
        <end position="377"/>
    </location>
</feature>
<feature type="compositionally biased region" description="Low complexity" evidence="10">
    <location>
        <begin position="1136"/>
        <end position="1150"/>
    </location>
</feature>
<dbReference type="NCBIfam" id="TIGR00533">
    <property type="entry name" value="HMG_CoA_R_NADP"/>
    <property type="match status" value="1"/>
</dbReference>
<comment type="subcellular location">
    <subcellularLocation>
        <location evidence="1 9">Endoplasmic reticulum membrane</location>
        <topology evidence="1 9">Multi-pass membrane protein</topology>
    </subcellularLocation>
</comment>
<dbReference type="InterPro" id="IPR053958">
    <property type="entry name" value="HMGCR/SNAP/NPC1-like_SSD"/>
</dbReference>
<evidence type="ECO:0000256" key="6">
    <source>
        <dbReference type="ARBA" id="ARBA00022989"/>
    </source>
</evidence>
<evidence type="ECO:0000259" key="11">
    <source>
        <dbReference type="PROSITE" id="PS50156"/>
    </source>
</evidence>
<dbReference type="Proteomes" id="UP000037696">
    <property type="component" value="Unassembled WGS sequence"/>
</dbReference>
<feature type="region of interest" description="Disordered" evidence="10">
    <location>
        <begin position="1136"/>
        <end position="1175"/>
    </location>
</feature>
<dbReference type="PANTHER" id="PTHR10572:SF24">
    <property type="entry name" value="3-HYDROXY-3-METHYLGLUTARYL-COENZYME A REDUCTASE"/>
    <property type="match status" value="1"/>
</dbReference>
<proteinExistence type="inferred from homology"/>
<feature type="transmembrane region" description="Helical" evidence="9">
    <location>
        <begin position="464"/>
        <end position="483"/>
    </location>
</feature>
<dbReference type="InterPro" id="IPR023282">
    <property type="entry name" value="HMG_CoA_Rdtase_N"/>
</dbReference>
<dbReference type="InterPro" id="IPR009023">
    <property type="entry name" value="HMG_CoA_Rdtase_NAD(P)-bd_sf"/>
</dbReference>
<comment type="pathway">
    <text evidence="9">Metabolic intermediate biosynthesis; (R)-mevalonate biosynthesis; (R)-mevalonate from acetyl-CoA: step 3/3.</text>
</comment>
<evidence type="ECO:0000256" key="8">
    <source>
        <dbReference type="ARBA" id="ARBA00023136"/>
    </source>
</evidence>
<dbReference type="InterPro" id="IPR023074">
    <property type="entry name" value="HMG_CoA_Rdtase_cat_sf"/>
</dbReference>
<sequence length="1175" mass="126737">MDQQQPLRWGNRSVTSTLQFLAKTTCLHPIHTVCTIAILASTTYVGLLKDSFFHGPGNVGKAEWGSLVAGNRSLITGPLNGWKWQSFDTDTEVLEDLNHQALITLVFPGSYAEASQTATASFAPLPVNLSVIYLPSTSNPLTAYSKDKTFAFSVQYNNAPELVAAVQEIPNNSPDRKSLETEVVEMERQMWIMKAARAHTKSSLTQWAHDIWTEFLDLFKSAQTLDVIVMVLGYISMHLTFLSLFLSLRNLGSKVWLATSVLLSSTFAFLLALEVTIRLGVPMSMRLLSEGLPFLVVIVGFEKSITLTRAVLSHAIEHRKPYKTQTHQGSAAAITESTIQYAVRSAIREKGYDIVYHYVVEILLLIVGAASGVQGGLQDFCVLAALILFFDCLLLFTFYTAILSIKLEVNRIKRHINMRHALEDEGLSRRTAESVAKSNDLQDSASVYLFSKDMKGSSVPKFKFWMVMGFFAVNLVNICSIPFQASSSASLSSISSWTENLSGAVMTPPLEPFKVAGNGLDELLFQVRGRGQSTVVTILPPIKYELEYPSVRRVASHSVKTSASQYASTGAPSQLHEYGVGRKMVGGLLTSLEDPVLSKWVFVALALSVALNSYLFKATRLGIKDPNLPSYPVDSVELAQAERFNAAQNLTPRLHLSHQISQTEHLAPITTDHNGEDLLASVKAPPIVTKRVQEPAATRELPVSRTQVELDNLLKETTISELNDEDVVALSLRGKIPGYALEKSLKDCTRAVKVRRSIISRTPATVELTKMLEDSKLPYENYAWERVLGACCENVIGYMPVPVGVAGPIVIDGKSYFIPMATTEGVLVASASRGSKAINLGGGAVTVLTGDGMTRGPCVRFEVLERAGAAKIWLDSDVGQTVMKEAFNSTSRFARLKSMRTTIAGTNLYIRFKTTTGDAMGMNMISKGVEHALNVMATEAGFSDMKIVTLSGNYCTDKKPSALNWIDGRGKGIVAEAIIPANVVRDVLKSDVDSMVQLNVSKNLIGSAMAGSIGGFNAQAANLTAAIFIATGQDPAQVVESANCITLMNNLRGSLQISVSMPSIEVGTLGGGTILEPQGAMLDMLGVRGSHPTTPGENARRLARIIGGAVLAGELSLCAALAAGHLVKAHMAHNRSAPASAAPSRSASPSGGTRTAPGPNNGLRPSAAATERARR</sequence>
<dbReference type="Gene3D" id="1.10.3270.10">
    <property type="entry name" value="HMGR, N-terminal domain"/>
    <property type="match status" value="1"/>
</dbReference>
<dbReference type="EC" id="1.1.1.34" evidence="9"/>
<dbReference type="OrthoDB" id="310654at2759"/>
<name>A0A0M8PET7_9EURO</name>
<keyword evidence="3 9" id="KW-0812">Transmembrane</keyword>
<dbReference type="GO" id="GO:0005778">
    <property type="term" value="C:peroxisomal membrane"/>
    <property type="evidence" value="ECO:0007669"/>
    <property type="project" value="TreeGrafter"/>
</dbReference>
<comment type="catalytic activity">
    <reaction evidence="9">
        <text>(R)-mevalonate + 2 NADP(+) + CoA = (3S)-3-hydroxy-3-methylglutaryl-CoA + 2 NADPH + 2 H(+)</text>
        <dbReference type="Rhea" id="RHEA:15989"/>
        <dbReference type="ChEBI" id="CHEBI:15378"/>
        <dbReference type="ChEBI" id="CHEBI:36464"/>
        <dbReference type="ChEBI" id="CHEBI:43074"/>
        <dbReference type="ChEBI" id="CHEBI:57287"/>
        <dbReference type="ChEBI" id="CHEBI:57783"/>
        <dbReference type="ChEBI" id="CHEBI:58349"/>
        <dbReference type="EC" id="1.1.1.34"/>
    </reaction>
</comment>
<feature type="transmembrane region" description="Helical" evidence="9">
    <location>
        <begin position="293"/>
        <end position="312"/>
    </location>
</feature>
<comment type="caution">
    <text evidence="12">The sequence shown here is derived from an EMBL/GenBank/DDBJ whole genome shotgun (WGS) entry which is preliminary data.</text>
</comment>
<evidence type="ECO:0000256" key="9">
    <source>
        <dbReference type="RuleBase" id="RU361219"/>
    </source>
</evidence>
<dbReference type="GO" id="GO:0005789">
    <property type="term" value="C:endoplasmic reticulum membrane"/>
    <property type="evidence" value="ECO:0007669"/>
    <property type="project" value="UniProtKB-SubCell"/>
</dbReference>
<keyword evidence="8 9" id="KW-0472">Membrane</keyword>
<gene>
    <name evidence="12" type="ORF">ACN38_g2362</name>
</gene>
<feature type="domain" description="SSD" evidence="11">
    <location>
        <begin position="226"/>
        <end position="405"/>
    </location>
</feature>
<dbReference type="FunFam" id="3.90.770.10:FF:000001">
    <property type="entry name" value="3-hydroxy-3-methylglutaryl coenzyme A reductase"/>
    <property type="match status" value="1"/>
</dbReference>
<dbReference type="GO" id="GO:0004420">
    <property type="term" value="F:hydroxymethylglutaryl-CoA reductase (NADPH) activity"/>
    <property type="evidence" value="ECO:0007669"/>
    <property type="project" value="UniProtKB-EC"/>
</dbReference>
<dbReference type="InterPro" id="IPR025583">
    <property type="entry name" value="HMG-CoA_N_dom"/>
</dbReference>
<dbReference type="InterPro" id="IPR009029">
    <property type="entry name" value="HMG_CoA_Rdtase_sub-bd_dom_sf"/>
</dbReference>
<keyword evidence="6 9" id="KW-1133">Transmembrane helix</keyword>
<evidence type="ECO:0000313" key="12">
    <source>
        <dbReference type="EMBL" id="KOS46691.1"/>
    </source>
</evidence>
<comment type="similarity">
    <text evidence="2 9">Belongs to the HMG-CoA reductase family.</text>
</comment>
<dbReference type="STRING" id="229535.A0A0M8PET7"/>
<feature type="transmembrane region" description="Helical" evidence="9">
    <location>
        <begin position="383"/>
        <end position="405"/>
    </location>
</feature>
<evidence type="ECO:0000256" key="2">
    <source>
        <dbReference type="ARBA" id="ARBA00007661"/>
    </source>
</evidence>
<reference evidence="12 13" key="1">
    <citation type="submission" date="2015-08" db="EMBL/GenBank/DDBJ databases">
        <title>Genome sequencing of Penicillium nordicum.</title>
        <authorList>
            <person name="Nguyen H.D."/>
            <person name="Seifert K.A."/>
        </authorList>
    </citation>
    <scope>NUCLEOTIDE SEQUENCE [LARGE SCALE GENOMIC DNA]</scope>
    <source>
        <strain evidence="12 13">DAOMC 185683</strain>
    </source>
</reference>
<keyword evidence="7 9" id="KW-0560">Oxidoreductase</keyword>
<dbReference type="PROSITE" id="PS50156">
    <property type="entry name" value="SSD"/>
    <property type="match status" value="1"/>
</dbReference>
<keyword evidence="4 9" id="KW-0256">Endoplasmic reticulum</keyword>
<keyword evidence="13" id="KW-1185">Reference proteome</keyword>
<dbReference type="SUPFAM" id="SSF56542">
    <property type="entry name" value="Substrate-binding domain of HMG-CoA reductase"/>
    <property type="match status" value="1"/>
</dbReference>
<dbReference type="Pfam" id="PF00368">
    <property type="entry name" value="HMG-CoA_red"/>
    <property type="match status" value="1"/>
</dbReference>
<dbReference type="InterPro" id="IPR004554">
    <property type="entry name" value="HMG_CoA_Rdtase_eu_arc"/>
</dbReference>
<dbReference type="CDD" id="cd00643">
    <property type="entry name" value="HMG-CoA_reductase_classI"/>
    <property type="match status" value="1"/>
</dbReference>
<dbReference type="GO" id="GO:0015936">
    <property type="term" value="P:coenzyme A metabolic process"/>
    <property type="evidence" value="ECO:0007669"/>
    <property type="project" value="InterPro"/>
</dbReference>
<dbReference type="InterPro" id="IPR023076">
    <property type="entry name" value="HMG_CoA_Rdtase_CS"/>
</dbReference>
<protein>
    <recommendedName>
        <fullName evidence="9">3-hydroxy-3-methylglutaryl coenzyme A reductase</fullName>
        <shortName evidence="9">HMG-CoA reductase</shortName>
        <ecNumber evidence="9">1.1.1.34</ecNumber>
    </recommendedName>
</protein>
<dbReference type="AlphaFoldDB" id="A0A0M8PET7"/>
<dbReference type="PROSITE" id="PS50065">
    <property type="entry name" value="HMG_COA_REDUCTASE_4"/>
    <property type="match status" value="1"/>
</dbReference>
<dbReference type="InterPro" id="IPR000731">
    <property type="entry name" value="SSD"/>
</dbReference>
<dbReference type="Pfam" id="PF12349">
    <property type="entry name" value="Sterol-sensing"/>
    <property type="match status" value="1"/>
</dbReference>
<evidence type="ECO:0000313" key="13">
    <source>
        <dbReference type="Proteomes" id="UP000037696"/>
    </source>
</evidence>
<dbReference type="Pfam" id="PF13323">
    <property type="entry name" value="HPIH"/>
    <property type="match status" value="1"/>
</dbReference>
<dbReference type="SUPFAM" id="SSF55035">
    <property type="entry name" value="NAD-binding domain of HMG-CoA reductase"/>
    <property type="match status" value="1"/>
</dbReference>
<dbReference type="Gene3D" id="3.90.770.10">
    <property type="entry name" value="3-hydroxy-3-methylglutaryl-coenzyme A Reductase, Chain A, domain 2"/>
    <property type="match status" value="1"/>
</dbReference>
<organism evidence="12 13">
    <name type="scientific">Penicillium nordicum</name>
    <dbReference type="NCBI Taxonomy" id="229535"/>
    <lineage>
        <taxon>Eukaryota</taxon>
        <taxon>Fungi</taxon>
        <taxon>Dikarya</taxon>
        <taxon>Ascomycota</taxon>
        <taxon>Pezizomycotina</taxon>
        <taxon>Eurotiomycetes</taxon>
        <taxon>Eurotiomycetidae</taxon>
        <taxon>Eurotiales</taxon>
        <taxon>Aspergillaceae</taxon>
        <taxon>Penicillium</taxon>
    </lineage>
</organism>
<dbReference type="EMBL" id="LHQQ01000025">
    <property type="protein sequence ID" value="KOS46691.1"/>
    <property type="molecule type" value="Genomic_DNA"/>
</dbReference>
<feature type="transmembrane region" description="Helical" evidence="9">
    <location>
        <begin position="255"/>
        <end position="273"/>
    </location>
</feature>
<keyword evidence="5 9" id="KW-0521">NADP</keyword>
<dbReference type="PROSITE" id="PS01192">
    <property type="entry name" value="HMG_COA_REDUCTASE_3"/>
    <property type="match status" value="1"/>
</dbReference>
<dbReference type="PROSITE" id="PS00066">
    <property type="entry name" value="HMG_COA_REDUCTASE_1"/>
    <property type="match status" value="1"/>
</dbReference>
<dbReference type="FunFam" id="1.10.3270.10:FF:000001">
    <property type="entry name" value="3-hydroxy-3-methylglutaryl coenzyme A reductase"/>
    <property type="match status" value="1"/>
</dbReference>
<feature type="transmembrane region" description="Helical" evidence="9">
    <location>
        <begin position="227"/>
        <end position="248"/>
    </location>
</feature>
<evidence type="ECO:0000256" key="7">
    <source>
        <dbReference type="ARBA" id="ARBA00023002"/>
    </source>
</evidence>